<gene>
    <name evidence="5" type="ORF">Scep_023170</name>
</gene>
<dbReference type="EMBL" id="JBBNAG010000010">
    <property type="protein sequence ID" value="KAK9099740.1"/>
    <property type="molecule type" value="Genomic_DNA"/>
</dbReference>
<sequence length="445" mass="51405">MMAKGDSFRGDAIDLLKQLEHILEVDALIDEVGFLHPSQFTALNEYRDGLHQTPIESSSQSADEISGDNNLLGANALPHDASIFWNKEHKLAISSEALFPLYIAARHAFMTAMNRYQMSMNLPRKGDSSVCVVPDNCSVAVEFLESEIMKHSKALLLLSCDFNTAWNFRKLVLSRSLELNYLLLLDELKFSTLVLSYSPKSEHAWSHRRWVIKSIAGKHSNLQKILERESELVEKIAEKSKMNYRAWNHRCWLVACMTRVQVLDEFNNSRKWAELHVADNCCFHYRQQLMLRILDSGCLKQDIFLVWKEELNWNAKLLKLYIGREALWIHRRFLSLCWIKHLASDVQGASHNTEHQCCENHGMNAYAEEELQLIRSCLNIPDNEFEDGQTQAVLAASYILWVLKQVPELRINDLENKLVKELGHLKNILNKSCPEKRLLWDSLMV</sequence>
<comment type="caution">
    <text evidence="5">The sequence shown here is derived from an EMBL/GenBank/DDBJ whole genome shotgun (WGS) entry which is preliminary data.</text>
</comment>
<accession>A0AAP0EWZ3</accession>
<evidence type="ECO:0000256" key="3">
    <source>
        <dbReference type="ARBA" id="ARBA00022679"/>
    </source>
</evidence>
<evidence type="ECO:0008006" key="7">
    <source>
        <dbReference type="Google" id="ProtNLM"/>
    </source>
</evidence>
<keyword evidence="6" id="KW-1185">Reference proteome</keyword>
<name>A0AAP0EWZ3_9MAGN</name>
<keyword evidence="3" id="KW-0808">Transferase</keyword>
<dbReference type="PANTHER" id="PTHR11129">
    <property type="entry name" value="PROTEIN FARNESYLTRANSFERASE ALPHA SUBUNIT/RAB GERANYLGERANYL TRANSFERASE ALPHA SUBUNIT"/>
    <property type="match status" value="1"/>
</dbReference>
<dbReference type="GO" id="GO:0004660">
    <property type="term" value="F:protein farnesyltransferase activity"/>
    <property type="evidence" value="ECO:0007669"/>
    <property type="project" value="TreeGrafter"/>
</dbReference>
<protein>
    <recommendedName>
        <fullName evidence="7">Protein prenyltransferase alpha subunit repeat-containing protein 1</fullName>
    </recommendedName>
</protein>
<organism evidence="5 6">
    <name type="scientific">Stephania cephalantha</name>
    <dbReference type="NCBI Taxonomy" id="152367"/>
    <lineage>
        <taxon>Eukaryota</taxon>
        <taxon>Viridiplantae</taxon>
        <taxon>Streptophyta</taxon>
        <taxon>Embryophyta</taxon>
        <taxon>Tracheophyta</taxon>
        <taxon>Spermatophyta</taxon>
        <taxon>Magnoliopsida</taxon>
        <taxon>Ranunculales</taxon>
        <taxon>Menispermaceae</taxon>
        <taxon>Menispermoideae</taxon>
        <taxon>Cissampelideae</taxon>
        <taxon>Stephania</taxon>
    </lineage>
</organism>
<dbReference type="GO" id="GO:0004662">
    <property type="term" value="F:CAAX-protein geranylgeranyltransferase activity"/>
    <property type="evidence" value="ECO:0007669"/>
    <property type="project" value="TreeGrafter"/>
</dbReference>
<dbReference type="Pfam" id="PF01239">
    <property type="entry name" value="PPTA"/>
    <property type="match status" value="3"/>
</dbReference>
<dbReference type="Proteomes" id="UP001419268">
    <property type="component" value="Unassembled WGS sequence"/>
</dbReference>
<reference evidence="5 6" key="1">
    <citation type="submission" date="2024-01" db="EMBL/GenBank/DDBJ databases">
        <title>Genome assemblies of Stephania.</title>
        <authorList>
            <person name="Yang L."/>
        </authorList>
    </citation>
    <scope>NUCLEOTIDE SEQUENCE [LARGE SCALE GENOMIC DNA]</scope>
    <source>
        <strain evidence="5">JXDWG</strain>
        <tissue evidence="5">Leaf</tissue>
    </source>
</reference>
<evidence type="ECO:0000313" key="6">
    <source>
        <dbReference type="Proteomes" id="UP001419268"/>
    </source>
</evidence>
<evidence type="ECO:0000256" key="2">
    <source>
        <dbReference type="ARBA" id="ARBA00022602"/>
    </source>
</evidence>
<keyword evidence="4" id="KW-0677">Repeat</keyword>
<dbReference type="AlphaFoldDB" id="A0AAP0EWZ3"/>
<evidence type="ECO:0000313" key="5">
    <source>
        <dbReference type="EMBL" id="KAK9099740.1"/>
    </source>
</evidence>
<dbReference type="PANTHER" id="PTHR11129:SF10">
    <property type="entry name" value="PROTEIN PRENYLYLTRANSFERASE SUPERFAMILY PROTEIN"/>
    <property type="match status" value="1"/>
</dbReference>
<dbReference type="SUPFAM" id="SSF48439">
    <property type="entry name" value="Protein prenylyltransferase"/>
    <property type="match status" value="1"/>
</dbReference>
<dbReference type="InterPro" id="IPR002088">
    <property type="entry name" value="Prenyl_trans_a"/>
</dbReference>
<evidence type="ECO:0000256" key="1">
    <source>
        <dbReference type="ARBA" id="ARBA00006734"/>
    </source>
</evidence>
<evidence type="ECO:0000256" key="4">
    <source>
        <dbReference type="ARBA" id="ARBA00022737"/>
    </source>
</evidence>
<dbReference type="Gene3D" id="1.25.40.120">
    <property type="entry name" value="Protein prenylyltransferase"/>
    <property type="match status" value="1"/>
</dbReference>
<dbReference type="PROSITE" id="PS51147">
    <property type="entry name" value="PFTA"/>
    <property type="match status" value="2"/>
</dbReference>
<dbReference type="GO" id="GO:0005965">
    <property type="term" value="C:protein farnesyltransferase complex"/>
    <property type="evidence" value="ECO:0007669"/>
    <property type="project" value="TreeGrafter"/>
</dbReference>
<proteinExistence type="inferred from homology"/>
<keyword evidence="2" id="KW-0637">Prenyltransferase</keyword>
<dbReference type="GO" id="GO:0005953">
    <property type="term" value="C:CAAX-protein geranylgeranyltransferase complex"/>
    <property type="evidence" value="ECO:0007669"/>
    <property type="project" value="TreeGrafter"/>
</dbReference>
<comment type="similarity">
    <text evidence="1">Belongs to the protein prenyltransferase subunit alpha family.</text>
</comment>